<keyword evidence="2" id="KW-1185">Reference proteome</keyword>
<accession>A0A5B7EMS4</accession>
<gene>
    <name evidence="1" type="ORF">E2C01_027860</name>
</gene>
<protein>
    <submittedName>
        <fullName evidence="1">Uncharacterized protein</fullName>
    </submittedName>
</protein>
<dbReference type="EMBL" id="VSRR010003060">
    <property type="protein sequence ID" value="MPC34469.1"/>
    <property type="molecule type" value="Genomic_DNA"/>
</dbReference>
<sequence length="139" mass="15306">MYRLLASCWRSPGGTERSVPRSNQLNNAAGMRVTKCLANYSRLTRCPSPTPPCSSPSRPLLPHTAILLPMLFNASITRRPRSSLTSPPAPSRPFPPLPPDLYSCPRFTRPSIRWCWSVPAAPAPTPAAFRLASRTPNLQ</sequence>
<evidence type="ECO:0000313" key="2">
    <source>
        <dbReference type="Proteomes" id="UP000324222"/>
    </source>
</evidence>
<reference evidence="1 2" key="1">
    <citation type="submission" date="2019-05" db="EMBL/GenBank/DDBJ databases">
        <title>Another draft genome of Portunus trituberculatus and its Hox gene families provides insights of decapod evolution.</title>
        <authorList>
            <person name="Jeong J.-H."/>
            <person name="Song I."/>
            <person name="Kim S."/>
            <person name="Choi T."/>
            <person name="Kim D."/>
            <person name="Ryu S."/>
            <person name="Kim W."/>
        </authorList>
    </citation>
    <scope>NUCLEOTIDE SEQUENCE [LARGE SCALE GENOMIC DNA]</scope>
    <source>
        <tissue evidence="1">Muscle</tissue>
    </source>
</reference>
<name>A0A5B7EMS4_PORTR</name>
<evidence type="ECO:0000313" key="1">
    <source>
        <dbReference type="EMBL" id="MPC34469.1"/>
    </source>
</evidence>
<organism evidence="1 2">
    <name type="scientific">Portunus trituberculatus</name>
    <name type="common">Swimming crab</name>
    <name type="synonym">Neptunus trituberculatus</name>
    <dbReference type="NCBI Taxonomy" id="210409"/>
    <lineage>
        <taxon>Eukaryota</taxon>
        <taxon>Metazoa</taxon>
        <taxon>Ecdysozoa</taxon>
        <taxon>Arthropoda</taxon>
        <taxon>Crustacea</taxon>
        <taxon>Multicrustacea</taxon>
        <taxon>Malacostraca</taxon>
        <taxon>Eumalacostraca</taxon>
        <taxon>Eucarida</taxon>
        <taxon>Decapoda</taxon>
        <taxon>Pleocyemata</taxon>
        <taxon>Brachyura</taxon>
        <taxon>Eubrachyura</taxon>
        <taxon>Portunoidea</taxon>
        <taxon>Portunidae</taxon>
        <taxon>Portuninae</taxon>
        <taxon>Portunus</taxon>
    </lineage>
</organism>
<comment type="caution">
    <text evidence="1">The sequence shown here is derived from an EMBL/GenBank/DDBJ whole genome shotgun (WGS) entry which is preliminary data.</text>
</comment>
<dbReference type="Proteomes" id="UP000324222">
    <property type="component" value="Unassembled WGS sequence"/>
</dbReference>
<dbReference type="AlphaFoldDB" id="A0A5B7EMS4"/>
<proteinExistence type="predicted"/>